<evidence type="ECO:0000256" key="1">
    <source>
        <dbReference type="SAM" id="Phobius"/>
    </source>
</evidence>
<gene>
    <name evidence="2" type="ORF">SAMEA4412673_02329</name>
</gene>
<name>A0AAJ4XC23_9SPHI</name>
<feature type="transmembrane region" description="Helical" evidence="1">
    <location>
        <begin position="6"/>
        <end position="24"/>
    </location>
</feature>
<accession>A0AAJ4XC23</accession>
<protein>
    <submittedName>
        <fullName evidence="2">Uncharacterized protein</fullName>
    </submittedName>
</protein>
<proteinExistence type="predicted"/>
<keyword evidence="1" id="KW-1133">Transmembrane helix</keyword>
<sequence>MSTIISIVIIAIVIIVLIVSWMTGKSTASRPEFSENDYPEINNDKGILIEGPIYSEVKEACMDFCEMINEMEYHVIIKLVRIDPNTCLLLFPYEIDFKYYCYLLNYLEFPLYLKFNAKVTGWLTSKKIDQWIDNRSVNKRIMVYNAADKNNADLVYFTTMDQIGYIVEFSSNEKAKELPSPVRRFESCKRCVDDLNILKGELIVSKS</sequence>
<evidence type="ECO:0000313" key="2">
    <source>
        <dbReference type="EMBL" id="SNV51268.1"/>
    </source>
</evidence>
<dbReference type="KEGG" id="smiz:4412673_02329"/>
<dbReference type="AlphaFoldDB" id="A0AAJ4XC23"/>
<organism evidence="2 3">
    <name type="scientific">Sphingobacterium mizutaii</name>
    <dbReference type="NCBI Taxonomy" id="1010"/>
    <lineage>
        <taxon>Bacteria</taxon>
        <taxon>Pseudomonadati</taxon>
        <taxon>Bacteroidota</taxon>
        <taxon>Sphingobacteriia</taxon>
        <taxon>Sphingobacteriales</taxon>
        <taxon>Sphingobacteriaceae</taxon>
        <taxon>Sphingobacterium</taxon>
    </lineage>
</organism>
<dbReference type="RefSeq" id="WP_139185447.1">
    <property type="nucleotide sequence ID" value="NZ_FNGK01000001.1"/>
</dbReference>
<evidence type="ECO:0000313" key="3">
    <source>
        <dbReference type="Proteomes" id="UP000215355"/>
    </source>
</evidence>
<keyword evidence="1" id="KW-0472">Membrane</keyword>
<reference evidence="2 3" key="1">
    <citation type="submission" date="2017-06" db="EMBL/GenBank/DDBJ databases">
        <authorList>
            <consortium name="Pathogen Informatics"/>
        </authorList>
    </citation>
    <scope>NUCLEOTIDE SEQUENCE [LARGE SCALE GENOMIC DNA]</scope>
    <source>
        <strain evidence="2 3">NCTC12149</strain>
    </source>
</reference>
<dbReference type="EMBL" id="LT906468">
    <property type="protein sequence ID" value="SNV51268.1"/>
    <property type="molecule type" value="Genomic_DNA"/>
</dbReference>
<keyword evidence="1" id="KW-0812">Transmembrane</keyword>
<dbReference type="Proteomes" id="UP000215355">
    <property type="component" value="Chromosome 1"/>
</dbReference>